<feature type="compositionally biased region" description="Basic and acidic residues" evidence="1">
    <location>
        <begin position="127"/>
        <end position="164"/>
    </location>
</feature>
<feature type="compositionally biased region" description="Basic and acidic residues" evidence="1">
    <location>
        <begin position="311"/>
        <end position="325"/>
    </location>
</feature>
<evidence type="ECO:0000313" key="3">
    <source>
        <dbReference type="Proteomes" id="UP001604336"/>
    </source>
</evidence>
<evidence type="ECO:0000313" key="2">
    <source>
        <dbReference type="EMBL" id="KAL2490888.1"/>
    </source>
</evidence>
<feature type="compositionally biased region" description="Basic and acidic residues" evidence="1">
    <location>
        <begin position="31"/>
        <end position="40"/>
    </location>
</feature>
<feature type="region of interest" description="Disordered" evidence="1">
    <location>
        <begin position="180"/>
        <end position="382"/>
    </location>
</feature>
<feature type="compositionally biased region" description="Polar residues" evidence="1">
    <location>
        <begin position="190"/>
        <end position="200"/>
    </location>
</feature>
<name>A0ABD1RR98_9LAMI</name>
<organism evidence="2 3">
    <name type="scientific">Abeliophyllum distichum</name>
    <dbReference type="NCBI Taxonomy" id="126358"/>
    <lineage>
        <taxon>Eukaryota</taxon>
        <taxon>Viridiplantae</taxon>
        <taxon>Streptophyta</taxon>
        <taxon>Embryophyta</taxon>
        <taxon>Tracheophyta</taxon>
        <taxon>Spermatophyta</taxon>
        <taxon>Magnoliopsida</taxon>
        <taxon>eudicotyledons</taxon>
        <taxon>Gunneridae</taxon>
        <taxon>Pentapetalae</taxon>
        <taxon>asterids</taxon>
        <taxon>lamiids</taxon>
        <taxon>Lamiales</taxon>
        <taxon>Oleaceae</taxon>
        <taxon>Forsythieae</taxon>
        <taxon>Abeliophyllum</taxon>
    </lineage>
</organism>
<keyword evidence="3" id="KW-1185">Reference proteome</keyword>
<accession>A0ABD1RR98</accession>
<feature type="compositionally biased region" description="Polar residues" evidence="1">
    <location>
        <begin position="371"/>
        <end position="382"/>
    </location>
</feature>
<feature type="compositionally biased region" description="Acidic residues" evidence="1">
    <location>
        <begin position="41"/>
        <end position="58"/>
    </location>
</feature>
<feature type="compositionally biased region" description="Basic and acidic residues" evidence="1">
    <location>
        <begin position="332"/>
        <end position="345"/>
    </location>
</feature>
<feature type="compositionally biased region" description="Basic residues" evidence="1">
    <location>
        <begin position="1"/>
        <end position="19"/>
    </location>
</feature>
<protein>
    <submittedName>
        <fullName evidence="2">Uncharacterized protein</fullName>
    </submittedName>
</protein>
<dbReference type="Proteomes" id="UP001604336">
    <property type="component" value="Unassembled WGS sequence"/>
</dbReference>
<dbReference type="AlphaFoldDB" id="A0ABD1RR98"/>
<feature type="region of interest" description="Disordered" evidence="1">
    <location>
        <begin position="1"/>
        <end position="164"/>
    </location>
</feature>
<gene>
    <name evidence="2" type="ORF">Adt_26516</name>
</gene>
<proteinExistence type="predicted"/>
<feature type="compositionally biased region" description="Basic and acidic residues" evidence="1">
    <location>
        <begin position="88"/>
        <end position="104"/>
    </location>
</feature>
<dbReference type="PANTHER" id="PTHR33700:SF4">
    <property type="entry name" value="MYB-LIKE PROTEIN X"/>
    <property type="match status" value="1"/>
</dbReference>
<reference evidence="3" key="1">
    <citation type="submission" date="2024-07" db="EMBL/GenBank/DDBJ databases">
        <title>Two chromosome-level genome assemblies of Korean endemic species Abeliophyllum distichum and Forsythia ovata (Oleaceae).</title>
        <authorList>
            <person name="Jang H."/>
        </authorList>
    </citation>
    <scope>NUCLEOTIDE SEQUENCE [LARGE SCALE GENOMIC DNA]</scope>
</reference>
<dbReference type="EMBL" id="JBFOLK010000008">
    <property type="protein sequence ID" value="KAL2490888.1"/>
    <property type="molecule type" value="Genomic_DNA"/>
</dbReference>
<feature type="compositionally biased region" description="Low complexity" evidence="1">
    <location>
        <begin position="276"/>
        <end position="295"/>
    </location>
</feature>
<comment type="caution">
    <text evidence="2">The sequence shown here is derived from an EMBL/GenBank/DDBJ whole genome shotgun (WGS) entry which is preliminary data.</text>
</comment>
<feature type="compositionally biased region" description="Basic and acidic residues" evidence="1">
    <location>
        <begin position="354"/>
        <end position="363"/>
    </location>
</feature>
<evidence type="ECO:0000256" key="1">
    <source>
        <dbReference type="SAM" id="MobiDB-lite"/>
    </source>
</evidence>
<feature type="compositionally biased region" description="Polar residues" evidence="1">
    <location>
        <begin position="246"/>
        <end position="268"/>
    </location>
</feature>
<dbReference type="PANTHER" id="PTHR33700">
    <property type="entry name" value="MYB-LIKE PROTEIN X"/>
    <property type="match status" value="1"/>
</dbReference>
<sequence>MISMKKTSKKSRKLKREKMKGREGGDDEINEHEHEKSDAEVDREEEFINEEKEGDEGGENITEEKDSEESNGETEKEGSLEESDHDGDEQSAHEAREEHYKADDASSAVAHDNQIVDPENENGSLENTKEQPETNILERESKENNGEETNFGDKRTDLELKDGEIAKTDNLLNVTTNEVKENLSEKPENSPFSNTTLTEGSNDHIETSNNSSEVRMESRDPSLQNGTDSKLELNYGQNGTVGGTTSGEANKSTLNVDDNHIDSNSTIPLETKDSESSSGEFSDSSNNKESSLSENIRTELSVEAGSSTESLKAKSDATETEKSDPDGGTDEFLDKTSEEVQHDPIDSSDSSNSLDEKDVRTDLETLPEMQTAGTNTEDAAAE</sequence>